<organism evidence="1 2">
    <name type="scientific">Stakelama marina</name>
    <dbReference type="NCBI Taxonomy" id="2826939"/>
    <lineage>
        <taxon>Bacteria</taxon>
        <taxon>Pseudomonadati</taxon>
        <taxon>Pseudomonadota</taxon>
        <taxon>Alphaproteobacteria</taxon>
        <taxon>Sphingomonadales</taxon>
        <taxon>Sphingomonadaceae</taxon>
        <taxon>Stakelama</taxon>
    </lineage>
</organism>
<protein>
    <submittedName>
        <fullName evidence="1">Uncharacterized protein</fullName>
    </submittedName>
</protein>
<dbReference type="AlphaFoldDB" id="A0A8T4IE43"/>
<dbReference type="Proteomes" id="UP000676996">
    <property type="component" value="Unassembled WGS sequence"/>
</dbReference>
<reference evidence="1" key="1">
    <citation type="submission" date="2021-04" db="EMBL/GenBank/DDBJ databases">
        <title>Ouciella asimina sp. nov., isolated from the surface seawater in the hydrothermal field of Okinawa Trough.</title>
        <authorList>
            <person name="Shuang W."/>
        </authorList>
    </citation>
    <scope>NUCLEOTIDE SEQUENCE</scope>
    <source>
        <strain evidence="1">LXI357</strain>
    </source>
</reference>
<keyword evidence="2" id="KW-1185">Reference proteome</keyword>
<gene>
    <name evidence="1" type="ORF">J7S20_12240</name>
</gene>
<dbReference type="EMBL" id="JAGRQC010000003">
    <property type="protein sequence ID" value="MBR0553278.1"/>
    <property type="molecule type" value="Genomic_DNA"/>
</dbReference>
<proteinExistence type="predicted"/>
<evidence type="ECO:0000313" key="2">
    <source>
        <dbReference type="Proteomes" id="UP000676996"/>
    </source>
</evidence>
<comment type="caution">
    <text evidence="1">The sequence shown here is derived from an EMBL/GenBank/DDBJ whole genome shotgun (WGS) entry which is preliminary data.</text>
</comment>
<sequence length="107" mass="11227">MAQTALPTPEIRAELAARVDSITARAPATHPGEIALELETIRRIAHQNGIRPAVTVIHALDSALARGECGALVQGWLAILRDAVDCDFAEASADTLFAAACSVRLNG</sequence>
<dbReference type="RefSeq" id="WP_284054512.1">
    <property type="nucleotide sequence ID" value="NZ_JAGRQC010000003.1"/>
</dbReference>
<accession>A0A8T4IE43</accession>
<evidence type="ECO:0000313" key="1">
    <source>
        <dbReference type="EMBL" id="MBR0553278.1"/>
    </source>
</evidence>
<name>A0A8T4IE43_9SPHN</name>